<gene>
    <name evidence="1" type="ORF">MNBD_CHLOROFLEXI01-682</name>
</gene>
<organism evidence="1">
    <name type="scientific">hydrothermal vent metagenome</name>
    <dbReference type="NCBI Taxonomy" id="652676"/>
    <lineage>
        <taxon>unclassified sequences</taxon>
        <taxon>metagenomes</taxon>
        <taxon>ecological metagenomes</taxon>
    </lineage>
</organism>
<dbReference type="EMBL" id="UOEU01000634">
    <property type="protein sequence ID" value="VAW36718.1"/>
    <property type="molecule type" value="Genomic_DNA"/>
</dbReference>
<evidence type="ECO:0000313" key="1">
    <source>
        <dbReference type="EMBL" id="VAW36718.1"/>
    </source>
</evidence>
<protein>
    <submittedName>
        <fullName evidence="1">Uncharacterized protein</fullName>
    </submittedName>
</protein>
<name>A0A3B0UZW8_9ZZZZ</name>
<sequence>RAAYFVGVPLAEETHLDELRDYYDLQTPELDASEEANRQEPVN</sequence>
<accession>A0A3B0UZW8</accession>
<feature type="non-terminal residue" evidence="1">
    <location>
        <position position="1"/>
    </location>
</feature>
<dbReference type="AlphaFoldDB" id="A0A3B0UZW8"/>
<reference evidence="1" key="1">
    <citation type="submission" date="2018-06" db="EMBL/GenBank/DDBJ databases">
        <authorList>
            <person name="Zhirakovskaya E."/>
        </authorList>
    </citation>
    <scope>NUCLEOTIDE SEQUENCE</scope>
</reference>
<proteinExistence type="predicted"/>